<dbReference type="GO" id="GO:0006915">
    <property type="term" value="P:apoptotic process"/>
    <property type="evidence" value="ECO:0007669"/>
    <property type="project" value="Ensembl"/>
</dbReference>
<dbReference type="GO" id="GO:0009566">
    <property type="term" value="P:fertilization"/>
    <property type="evidence" value="ECO:0007669"/>
    <property type="project" value="Ensembl"/>
</dbReference>
<dbReference type="OMA" id="MCEEFNT"/>
<dbReference type="Proteomes" id="UP000694386">
    <property type="component" value="Unplaced"/>
</dbReference>
<dbReference type="GO" id="GO:0007143">
    <property type="term" value="P:female meiotic nuclear division"/>
    <property type="evidence" value="ECO:0007669"/>
    <property type="project" value="Ensembl"/>
</dbReference>
<evidence type="ECO:0000259" key="9">
    <source>
        <dbReference type="Pfam" id="PF18584"/>
    </source>
</evidence>
<comment type="similarity">
    <text evidence="3">Belongs to the SYCP2 family.</text>
</comment>
<dbReference type="GO" id="GO:0043066">
    <property type="term" value="P:negative regulation of apoptotic process"/>
    <property type="evidence" value="ECO:0007669"/>
    <property type="project" value="Ensembl"/>
</dbReference>
<dbReference type="Pfam" id="PF18581">
    <property type="entry name" value="SYCP2_ARLD"/>
    <property type="match status" value="1"/>
</dbReference>
<feature type="compositionally biased region" description="Basic and acidic residues" evidence="7">
    <location>
        <begin position="1189"/>
        <end position="1213"/>
    </location>
</feature>
<accession>A0A8C2LJS7</accession>
<dbReference type="Ensembl" id="ENSCGRT00001006987.1">
    <property type="protein sequence ID" value="ENSCGRP00001004640.1"/>
    <property type="gene ID" value="ENSCGRG00001005901.1"/>
</dbReference>
<feature type="compositionally biased region" description="Basic and acidic residues" evidence="7">
    <location>
        <begin position="652"/>
        <end position="671"/>
    </location>
</feature>
<dbReference type="InterPro" id="IPR040560">
    <property type="entry name" value="SYCP2_SLD"/>
</dbReference>
<evidence type="ECO:0000256" key="5">
    <source>
        <dbReference type="ARBA" id="ARBA00023242"/>
    </source>
</evidence>
<evidence type="ECO:0000313" key="11">
    <source>
        <dbReference type="Proteomes" id="UP000694386"/>
    </source>
</evidence>
<reference evidence="10" key="2">
    <citation type="submission" date="2025-09" db="UniProtKB">
        <authorList>
            <consortium name="Ensembl"/>
        </authorList>
    </citation>
    <scope>IDENTIFICATION</scope>
</reference>
<evidence type="ECO:0000256" key="3">
    <source>
        <dbReference type="ARBA" id="ARBA00007960"/>
    </source>
</evidence>
<comment type="subcellular location">
    <subcellularLocation>
        <location evidence="2">Chromosome</location>
    </subcellularLocation>
    <subcellularLocation>
        <location evidence="1">Nucleus</location>
    </subcellularLocation>
</comment>
<dbReference type="GO" id="GO:2000242">
    <property type="term" value="P:negative regulation of reproductive process"/>
    <property type="evidence" value="ECO:0007669"/>
    <property type="project" value="Ensembl"/>
</dbReference>
<feature type="region of interest" description="Disordered" evidence="7">
    <location>
        <begin position="425"/>
        <end position="470"/>
    </location>
</feature>
<evidence type="ECO:0000256" key="6">
    <source>
        <dbReference type="SAM" id="Coils"/>
    </source>
</evidence>
<feature type="region of interest" description="Disordered" evidence="7">
    <location>
        <begin position="935"/>
        <end position="954"/>
    </location>
</feature>
<keyword evidence="5" id="KW-0539">Nucleus</keyword>
<sequence>MPVKPDFQQLEKCIDDALRKNDFKPLMILLQIDIYEDVKIKCSKQFLHKLDDLICRELNKKDIQTISNILICVGRCSKNILILGQAGLLTMIKQGLVQKIIMLCVHLYMVSWFEKSKEVIVSQGQSKDEAVMNMVEDLFDLLMVVYDINDEGKKQVLECFIPHICALVIDPRVNICIQQEALKKMNLMLDRIPQDANKILSNQEILTLIMTTEKRRRELACQWFSMDFIANAFKGIKDCEFETDCRIFLNLVNGMLGDKRRVFTFPCLSAFLDKYELQIPSDEKLEEFWIDFNLGSQTLSFYIAGDDEDHQWEAVTVPEEKVQMYNIEVIESKKLLTITLKNIVKISKKEGKELLLYFDASLEITNVTKKIFGGNKYKEFTRKQGISVAKTSIHILFDASGSQILVPESQPSLVKEDLVHLKETSNLQKKHANPPKQGNSSNQEDRTSSQDEITTPSRKKMSEASMIVPDADRYTVRSPILLVNTSTPRRSRAPLQAINPAPKADGSKTSKSRMDYAVSLKSRQSNGRNIWNNRDKNKTTNVVKNKENEHNESPDQNFNEIDDTFSDVCAMEKVDEPSLSGIIDVSKNKAHSKWACWTPVTTIKLCNNQRDRALPGHTFAQDTGVNKKCTKQKSVSDDDSEETQRAKHRKDVKYNKSDEEVCERNKQEQNHSKYLQKKNTENAKQSDWHIESETTYKSVLLNKTTEESLIYKKTCVLSKDVNTTVCDKSPSRKCMSNCTKSRKELTSELNSCALKEIPLKEKSKGKGFTGAAESLISQINKRYNSSNSMKSTRKLKETVNGSGFSKKSDLQFSKVQRKSYRKLKTTFVNVTSECPLNDVYNFSLNGTDEPVIKLGIQEFQATTREASMDNSIKLNHDEHDPSFKTKNKRMSTSHENTLFSDAETECDYDDSKTDISWLRKPKSKRLMDYSRNRNMKTYKSGKPRSSIENGQPRSIMVPNKNITKNDDEIVADVRTRLPRRATKTKKNYKDLSTSESESESEKVSYLFKDKLPTKEETVHSRAPTKKLPKKQQNIFTTETPKGQPSENQEVSSELKDGREDSLSLSSASVSGSPSSVEVMRCMEKITERDFTQDYDYITKSLSPYPKTASPESVRGNNKVKVQEKSPRISEISTLCVRKSFSPVIGLPSLPRNTPTKNNSVMNRKNKNSVIDNQKTLHYNSYSDVSSNSSEKRFMETESPDSHENHMQSKREASHAVSPLSLSSEIIEKIWLDMPSDNTHVSGPSLRSRKRQMYLEDDDLSNSNDAEVEEAEERDQLLSKRLCQRESSDHHTYKDSLSTPDFSIPEDWRQELPGVGMFFDNISSDYKRKTNTQHKIMDDFATKTLKLTQQHLMTMTHQARGRRDENFDKFQVTLLDELEKVEKDSQTLRDLEKEIADIEEKFVQKMRAYHRSEQDRLHVLKTSLDKNFVVYNSVYEETIFTSEMRLMKANMKVLQDKLLKEMHEEELLNVRRGLSSLFKVHEGNDV</sequence>
<feature type="compositionally biased region" description="Basic and acidic residues" evidence="7">
    <location>
        <begin position="1052"/>
        <end position="1061"/>
    </location>
</feature>
<evidence type="ECO:0000256" key="4">
    <source>
        <dbReference type="ARBA" id="ARBA00022454"/>
    </source>
</evidence>
<feature type="domain" description="Synaptonemal complex protein 2 Spt16M-like" evidence="9">
    <location>
        <begin position="262"/>
        <end position="373"/>
    </location>
</feature>
<dbReference type="GO" id="GO:0000779">
    <property type="term" value="C:condensed chromosome, centromeric region"/>
    <property type="evidence" value="ECO:0007669"/>
    <property type="project" value="TreeGrafter"/>
</dbReference>
<evidence type="ECO:0000256" key="2">
    <source>
        <dbReference type="ARBA" id="ARBA00004286"/>
    </source>
</evidence>
<dbReference type="GO" id="GO:0000800">
    <property type="term" value="C:lateral element"/>
    <property type="evidence" value="ECO:0007669"/>
    <property type="project" value="Ensembl"/>
</dbReference>
<feature type="region of interest" description="Disordered" evidence="7">
    <location>
        <begin position="616"/>
        <end position="686"/>
    </location>
</feature>
<feature type="domain" description="Synaptonemal complex protein 2 armadillo-repeat-like" evidence="8">
    <location>
        <begin position="9"/>
        <end position="196"/>
    </location>
</feature>
<dbReference type="PANTHER" id="PTHR15607">
    <property type="entry name" value="SYNAPTONEMAL COMPLEX PROTEIN-RELATED"/>
    <property type="match status" value="1"/>
</dbReference>
<evidence type="ECO:0000259" key="8">
    <source>
        <dbReference type="Pfam" id="PF18581"/>
    </source>
</evidence>
<feature type="region of interest" description="Disordered" evidence="7">
    <location>
        <begin position="981"/>
        <end position="1075"/>
    </location>
</feature>
<dbReference type="InterPro" id="IPR024835">
    <property type="entry name" value="SYCP2-like"/>
</dbReference>
<proteinExistence type="inferred from homology"/>
<keyword evidence="4" id="KW-0158">Chromosome</keyword>
<dbReference type="GO" id="GO:0035234">
    <property type="term" value="P:ectopic germ cell programmed cell death"/>
    <property type="evidence" value="ECO:0007669"/>
    <property type="project" value="Ensembl"/>
</dbReference>
<feature type="compositionally biased region" description="Polar residues" evidence="7">
    <location>
        <begin position="1030"/>
        <end position="1051"/>
    </location>
</feature>
<keyword evidence="6" id="KW-0175">Coiled coil</keyword>
<dbReference type="PANTHER" id="PTHR15607:SF12">
    <property type="entry name" value="SYNAPTONEMAL COMPLEX PROTEIN 2"/>
    <property type="match status" value="1"/>
</dbReference>
<feature type="region of interest" description="Disordered" evidence="7">
    <location>
        <begin position="483"/>
        <end position="512"/>
    </location>
</feature>
<evidence type="ECO:0000256" key="1">
    <source>
        <dbReference type="ARBA" id="ARBA00004123"/>
    </source>
</evidence>
<feature type="coiled-coil region" evidence="6">
    <location>
        <begin position="1373"/>
        <end position="1407"/>
    </location>
</feature>
<feature type="compositionally biased region" description="Low complexity" evidence="7">
    <location>
        <begin position="1178"/>
        <end position="1188"/>
    </location>
</feature>
<dbReference type="GO" id="GO:0007140">
    <property type="term" value="P:male meiotic nuclear division"/>
    <property type="evidence" value="ECO:0007669"/>
    <property type="project" value="Ensembl"/>
</dbReference>
<protein>
    <submittedName>
        <fullName evidence="10">Synaptonemal complex protein 2</fullName>
    </submittedName>
</protein>
<reference evidence="10" key="1">
    <citation type="submission" date="2025-08" db="UniProtKB">
        <authorList>
            <consortium name="Ensembl"/>
        </authorList>
    </citation>
    <scope>IDENTIFICATION</scope>
</reference>
<organism evidence="10 11">
    <name type="scientific">Cricetulus griseus</name>
    <name type="common">Chinese hamster</name>
    <name type="synonym">Cricetulus barabensis griseus</name>
    <dbReference type="NCBI Taxonomy" id="10029"/>
    <lineage>
        <taxon>Eukaryota</taxon>
        <taxon>Metazoa</taxon>
        <taxon>Chordata</taxon>
        <taxon>Craniata</taxon>
        <taxon>Vertebrata</taxon>
        <taxon>Euteleostomi</taxon>
        <taxon>Mammalia</taxon>
        <taxon>Eutheria</taxon>
        <taxon>Euarchontoglires</taxon>
        <taxon>Glires</taxon>
        <taxon>Rodentia</taxon>
        <taxon>Myomorpha</taxon>
        <taxon>Muroidea</taxon>
        <taxon>Cricetidae</taxon>
        <taxon>Cricetinae</taxon>
        <taxon>Cricetulus</taxon>
    </lineage>
</organism>
<feature type="compositionally biased region" description="Basic and acidic residues" evidence="7">
    <location>
        <begin position="999"/>
        <end position="1019"/>
    </location>
</feature>
<evidence type="ECO:0000256" key="7">
    <source>
        <dbReference type="SAM" id="MobiDB-lite"/>
    </source>
</evidence>
<evidence type="ECO:0000313" key="10">
    <source>
        <dbReference type="Ensembl" id="ENSCGRP00001004640.1"/>
    </source>
</evidence>
<dbReference type="Pfam" id="PF18584">
    <property type="entry name" value="SYCP2_SLD"/>
    <property type="match status" value="1"/>
</dbReference>
<feature type="compositionally biased region" description="Low complexity" evidence="7">
    <location>
        <begin position="1062"/>
        <end position="1075"/>
    </location>
</feature>
<dbReference type="InterPro" id="IPR041322">
    <property type="entry name" value="SYCP2_ARLD"/>
</dbReference>
<name>A0A8C2LJS7_CRIGR</name>
<dbReference type="GO" id="GO:0051093">
    <property type="term" value="P:negative regulation of developmental process"/>
    <property type="evidence" value="ECO:0007669"/>
    <property type="project" value="Ensembl"/>
</dbReference>
<dbReference type="GO" id="GO:0048808">
    <property type="term" value="P:male genitalia morphogenesis"/>
    <property type="evidence" value="ECO:0007669"/>
    <property type="project" value="Ensembl"/>
</dbReference>
<feature type="region of interest" description="Disordered" evidence="7">
    <location>
        <begin position="1173"/>
        <end position="1218"/>
    </location>
</feature>